<keyword evidence="6" id="KW-1185">Reference proteome</keyword>
<dbReference type="PROSITE" id="PS50012">
    <property type="entry name" value="RCC1_3"/>
    <property type="match status" value="8"/>
</dbReference>
<feature type="repeat" description="RCC1" evidence="2">
    <location>
        <begin position="849"/>
        <end position="918"/>
    </location>
</feature>
<feature type="region of interest" description="Disordered" evidence="3">
    <location>
        <begin position="193"/>
        <end position="227"/>
    </location>
</feature>
<organism evidence="5 6">
    <name type="scientific">Plasmodium yoelii 17X</name>
    <dbReference type="NCBI Taxonomy" id="1323249"/>
    <lineage>
        <taxon>Eukaryota</taxon>
        <taxon>Sar</taxon>
        <taxon>Alveolata</taxon>
        <taxon>Apicomplexa</taxon>
        <taxon>Aconoidasida</taxon>
        <taxon>Haemosporida</taxon>
        <taxon>Plasmodiidae</taxon>
        <taxon>Plasmodium</taxon>
        <taxon>Plasmodium (Vinckeia)</taxon>
    </lineage>
</organism>
<feature type="region of interest" description="Disordered" evidence="3">
    <location>
        <begin position="125"/>
        <end position="145"/>
    </location>
</feature>
<feature type="repeat" description="RCC1" evidence="2">
    <location>
        <begin position="732"/>
        <end position="781"/>
    </location>
</feature>
<keyword evidence="4" id="KW-1133">Transmembrane helix</keyword>
<evidence type="ECO:0000256" key="4">
    <source>
        <dbReference type="SAM" id="Phobius"/>
    </source>
</evidence>
<dbReference type="Proteomes" id="UP000018538">
    <property type="component" value="Unassembled WGS sequence"/>
</dbReference>
<keyword evidence="4" id="KW-0812">Transmembrane</keyword>
<dbReference type="Pfam" id="PF00415">
    <property type="entry name" value="RCC1"/>
    <property type="match status" value="6"/>
</dbReference>
<feature type="repeat" description="RCC1" evidence="2">
    <location>
        <begin position="678"/>
        <end position="731"/>
    </location>
</feature>
<evidence type="ECO:0000256" key="3">
    <source>
        <dbReference type="SAM" id="MobiDB-lite"/>
    </source>
</evidence>
<reference evidence="5 6" key="1">
    <citation type="submission" date="2013-11" db="EMBL/GenBank/DDBJ databases">
        <title>The Genome Sequence of Plasmodium yoelii 17X.</title>
        <authorList>
            <consortium name="The Broad Institute Genomics Platform"/>
            <consortium name="The Broad Institute Genome Sequencing Center for Infectious Disease"/>
            <person name="Neafsey D."/>
            <person name="Adams J."/>
            <person name="Walker B."/>
            <person name="Young S.K."/>
            <person name="Zeng Q."/>
            <person name="Gargeya S."/>
            <person name="Fitzgerald M."/>
            <person name="Haas B."/>
            <person name="Abouelleil A."/>
            <person name="Alvarado L."/>
            <person name="Chapman S.B."/>
            <person name="Gainer-Dewar J."/>
            <person name="Goldberg J."/>
            <person name="Griggs A."/>
            <person name="Gujja S."/>
            <person name="Hansen M."/>
            <person name="Howarth C."/>
            <person name="Imamovic A."/>
            <person name="Ireland A."/>
            <person name="Larimer J."/>
            <person name="McCowan C."/>
            <person name="Murphy C."/>
            <person name="Pearson M."/>
            <person name="Poon T.W."/>
            <person name="Priest M."/>
            <person name="Roberts A."/>
            <person name="Saif S."/>
            <person name="Shea T."/>
            <person name="Sykes S."/>
            <person name="Wortman J."/>
            <person name="Nusbaum C."/>
            <person name="Birren B."/>
        </authorList>
    </citation>
    <scope>NUCLEOTIDE SEQUENCE [LARGE SCALE GENOMIC DNA]</scope>
    <source>
        <strain evidence="5 6">17X</strain>
    </source>
</reference>
<evidence type="ECO:0000256" key="2">
    <source>
        <dbReference type="PROSITE-ProRule" id="PRU00235"/>
    </source>
</evidence>
<evidence type="ECO:0000313" key="6">
    <source>
        <dbReference type="Proteomes" id="UP000018538"/>
    </source>
</evidence>
<dbReference type="PRINTS" id="PR00633">
    <property type="entry name" value="RCCNDNSATION"/>
</dbReference>
<feature type="repeat" description="RCC1" evidence="2">
    <location>
        <begin position="40"/>
        <end position="92"/>
    </location>
</feature>
<name>V7PDP6_PLAYE</name>
<feature type="repeat" description="RCC1" evidence="2">
    <location>
        <begin position="402"/>
        <end position="454"/>
    </location>
</feature>
<keyword evidence="4" id="KW-0472">Membrane</keyword>
<gene>
    <name evidence="5" type="ORF">YYC_05253</name>
</gene>
<feature type="compositionally biased region" description="Low complexity" evidence="3">
    <location>
        <begin position="205"/>
        <end position="215"/>
    </location>
</feature>
<sequence length="2345" mass="275363">MDYKNEEDINEVNKYIFSLYPKISTGLDHYACIAYSKKKPSVYCWGGNSSNQLGVGINIRYCEKPTVVHFFENFIACSVCCTNYSTYVLVKENLNDEGCFVYSFGKGNNGLLGYNKHRKIIDDSKSEIGQKNEGKKGKNVEKNGEKKFGKNVDRNLLTAFGVSAGVESSLSSASSLMSFDYDRISSDDKIEDCENKQEGVHSELSKSSQSSNSTSLMNKNEEMDRDDKIKEEKADWFTPFPIKIRFPEYTKIKYISCGDMHTLAISINGILYGWGSNSFGCVGNGTYTNVYEPTRIYLEKCSIKKKNDDNPYQYKFYNNSKDNNYGYLKNTVIHCSAGSKHSLACTIDGNVYSWGFGGNGRLGLGNIKNYNKPQIINKLKNKKKIIFVCAGVSHSSCVDTDYNVYTWGSGKFYKLGHGNDSDLLYPQKVEFFNFDKKIFMVSSSCFNSIALNVNGDVYIWGTFYISKNGNNNIYICKTPKLINTNYKCIYVYASIYLLFGITLVGDLIMFGNNYYKNINSNEIILDNIDTGSESDDNVIDHIIEERKKNNKFENDVYKHVDNLENSYNSYIHKLNEKKTKNNNIYINTFYKKDKNIKIIYIKELRGKIYIKDVITDFYNLNKTVTNEIIIAKKIFQNKDNECVGPLFGEIDNTGLKIKSKVKIIDGNDYFSIFLIENGKVYGSGLNKNGELGTGEYNLNKKYLIPININICVNKITKIVCGNDYVLALNDLGYVYGWGKNNKSQLGVGITTDFYEPVHVKSLSNVIKIYAGYDHSACIVNNNFYSNNENEENIECGDLYIWGNAESGKVGLGNEYIQGFILLPRKINLIKKIYKCSLGTSHSLFLTENNELYVCGNTNNGRLGISNEIQNKNNDENVENKISEQISILSYPKHVKLNEDIYIKDILAGSTYSIILGIDGFIYICGEFIKNNIFHKKFTLYNKISNIKTMVGKYQHILFLTYDNKIFGLGDNSYFQILNNNKKETYIETPVLVPYFLKHNVEKIYSFKNVSFAQLANNDIYGWGYSKNGHLGIGLKNVVYIKNPINIIKTWVGYESGENENGENESGENENGERIINNEYIFSQKYNIHTNWNEINMVKKQIRNKERFMNYLIYNNYYEEQIERFIFQVQNLENIINWEYIQILLKSEEYNNSLNYIKNYEKDLIYLYTKHVKFLLNLKKCEKKYNDLYINLQNYILSHISYMNETLPNIMYTNNTHIFDMNRKHVEKFIYILQQQPLYLIIMCLIHNYKNIKNLKKIVFEKCKDKTNFDNSVKTNYNLNTLKHGYDYDTFDERTKIYTVSYIKKKHKFYKNSTNILCSFIFDLYYDLRNKRILNIFTIFLIKLGIEEMKNCLHIESLYKVETSIFFILIRMLFMKNEVLSKFSNSIANMNNKNSFVRLLDVMSRKRNPSNKLHNHELTKVSFLGTPKIESNEINSDHLDAYNQSDINIENPNYIHNNVIINMENKIEEHTELKNENNKIENEPRNSIKTFVEIEDEEKNKKFIQFIKGKNNDENNKKMYNYNFVNNMKPIMNNNLMIEQNVKNNFKTEKRQYVSEEDENEIKLDEKNILVEIDLVHVFKELCKIFEKIDFPEIFKIIIKYLFKYFCIYEKNINKEENNKQKNKIYFVNDNMVVYLPFFNLTLMAIILPILNNIKKISEKYYYPSIPTHIVKTCDRICEFIQILYLNKFESLNSYNLKNSFISVKYIFENTFNSFTHILNNFIQNTKCDIYANLYIDIFHYHLDTKPYYVQLKLFQLCHIFNLFFRFQNYIALSFDDPVIKIINLFYKYKTDNILANGLKTCRPIEMDNMENVLNSEKSDNVHIEKECEKRDNVHIEKECEKRDSVRVEKECEKRDSVRVEKECENLLSDPIKSNAPLTNKIKEKKSLLYNLIKKQKKGKDKDNIIEKGNKRIIEINNNTNNSNQHTNTKNEIKYLKDINSNHSGKKKKKKLIFDEIEIEFFIKCKLIYNFKIDIRFLLTEQNISICQFTKIPMPQYMAYRKSGCIENNEYIFSFIHSYNCKKDNIYIISECFKNCPLFEDCDDTNNLLLKLKELKTYYVSLHEQDEINLVHFIKKVIDIFVSDEMIYVDFFEDFPPNLYIKKFKYDKIEKSKYDQEYLAMIQNTYDKNTFFKVKWRNIAIQLAINILKKKKHMNYLKKLYEQQEEIEQLILNYKYNMKKNMNMLKNALIFVSKLLIEKPILINAINFKKDLYFIKLKKEKNILKLAKSNNTPYDISTVRSYPIKMLINNSLITNINKLLKPVLDYLTIEIQLCLDNVIKLNLVLNKDKNRSTISNHIFISTDIYIMYNGSPFLSYPLFNYNKTYLCLINGFNLVHLLHDLITDLY</sequence>
<dbReference type="PANTHER" id="PTHR22872">
    <property type="entry name" value="BTK-BINDING PROTEIN-RELATED"/>
    <property type="match status" value="1"/>
</dbReference>
<keyword evidence="1" id="KW-0677">Repeat</keyword>
<evidence type="ECO:0000256" key="1">
    <source>
        <dbReference type="ARBA" id="ARBA00022737"/>
    </source>
</evidence>
<dbReference type="Pfam" id="PF13540">
    <property type="entry name" value="RCC1_2"/>
    <property type="match status" value="1"/>
</dbReference>
<dbReference type="InterPro" id="IPR009091">
    <property type="entry name" value="RCC1/BLIP-II"/>
</dbReference>
<dbReference type="SUPFAM" id="SSF50985">
    <property type="entry name" value="RCC1/BLIP-II"/>
    <property type="match status" value="3"/>
</dbReference>
<feature type="repeat" description="RCC1" evidence="2">
    <location>
        <begin position="349"/>
        <end position="401"/>
    </location>
</feature>
<feature type="repeat" description="RCC1" evidence="2">
    <location>
        <begin position="269"/>
        <end position="348"/>
    </location>
</feature>
<dbReference type="EMBL" id="KI635811">
    <property type="protein sequence ID" value="ETB56887.1"/>
    <property type="molecule type" value="Genomic_DNA"/>
</dbReference>
<protein>
    <recommendedName>
        <fullName evidence="7">Guanidine nucleotide exchange factor</fullName>
    </recommendedName>
</protein>
<dbReference type="PROSITE" id="PS00626">
    <property type="entry name" value="RCC1_2"/>
    <property type="match status" value="1"/>
</dbReference>
<accession>V7PDP6</accession>
<dbReference type="OrthoDB" id="8068875at2759"/>
<dbReference type="InterPro" id="IPR000408">
    <property type="entry name" value="Reg_chr_condens"/>
</dbReference>
<dbReference type="InterPro" id="IPR051625">
    <property type="entry name" value="Signaling_Regulatory_Domain"/>
</dbReference>
<proteinExistence type="predicted"/>
<evidence type="ECO:0008006" key="7">
    <source>
        <dbReference type="Google" id="ProtNLM"/>
    </source>
</evidence>
<dbReference type="Gene3D" id="2.130.10.30">
    <property type="entry name" value="Regulator of chromosome condensation 1/beta-lactamase-inhibitor protein II"/>
    <property type="match status" value="4"/>
</dbReference>
<feature type="transmembrane region" description="Helical" evidence="4">
    <location>
        <begin position="489"/>
        <end position="510"/>
    </location>
</feature>
<evidence type="ECO:0000313" key="5">
    <source>
        <dbReference type="EMBL" id="ETB56887.1"/>
    </source>
</evidence>
<feature type="compositionally biased region" description="Basic and acidic residues" evidence="3">
    <location>
        <begin position="193"/>
        <end position="204"/>
    </location>
</feature>
<feature type="repeat" description="RCC1" evidence="2">
    <location>
        <begin position="796"/>
        <end position="848"/>
    </location>
</feature>